<protein>
    <submittedName>
        <fullName evidence="2">Uncharacterized protein</fullName>
    </submittedName>
</protein>
<dbReference type="Proteomes" id="UP001352852">
    <property type="component" value="Unassembled WGS sequence"/>
</dbReference>
<sequence length="101" mass="11289">MTPSHSSHFFKSKLNSPLCLLLSLSPVSRQIPAGRPRSSPGKGLCVSLLKTAVHTVFSWNLPTCWNPQAYLDSGLKDQINVRFKQPIKLISSQKEEKDKEL</sequence>
<proteinExistence type="predicted"/>
<feature type="chain" id="PRO_5045765730" evidence="1">
    <location>
        <begin position="30"/>
        <end position="101"/>
    </location>
</feature>
<organism evidence="2 3">
    <name type="scientific">Characodon lateralis</name>
    <dbReference type="NCBI Taxonomy" id="208331"/>
    <lineage>
        <taxon>Eukaryota</taxon>
        <taxon>Metazoa</taxon>
        <taxon>Chordata</taxon>
        <taxon>Craniata</taxon>
        <taxon>Vertebrata</taxon>
        <taxon>Euteleostomi</taxon>
        <taxon>Actinopterygii</taxon>
        <taxon>Neopterygii</taxon>
        <taxon>Teleostei</taxon>
        <taxon>Neoteleostei</taxon>
        <taxon>Acanthomorphata</taxon>
        <taxon>Ovalentaria</taxon>
        <taxon>Atherinomorphae</taxon>
        <taxon>Cyprinodontiformes</taxon>
        <taxon>Goodeidae</taxon>
        <taxon>Characodon</taxon>
    </lineage>
</organism>
<reference evidence="2 3" key="1">
    <citation type="submission" date="2021-06" db="EMBL/GenBank/DDBJ databases">
        <authorList>
            <person name="Palmer J.M."/>
        </authorList>
    </citation>
    <scope>NUCLEOTIDE SEQUENCE [LARGE SCALE GENOMIC DNA]</scope>
    <source>
        <strain evidence="2 3">CL_MEX2019</strain>
        <tissue evidence="2">Muscle</tissue>
    </source>
</reference>
<keyword evidence="1" id="KW-0732">Signal</keyword>
<comment type="caution">
    <text evidence="2">The sequence shown here is derived from an EMBL/GenBank/DDBJ whole genome shotgun (WGS) entry which is preliminary data.</text>
</comment>
<keyword evidence="3" id="KW-1185">Reference proteome</keyword>
<accession>A0ABU7ER60</accession>
<evidence type="ECO:0000313" key="3">
    <source>
        <dbReference type="Proteomes" id="UP001352852"/>
    </source>
</evidence>
<feature type="signal peptide" evidence="1">
    <location>
        <begin position="1"/>
        <end position="29"/>
    </location>
</feature>
<feature type="non-terminal residue" evidence="2">
    <location>
        <position position="101"/>
    </location>
</feature>
<evidence type="ECO:0000256" key="1">
    <source>
        <dbReference type="SAM" id="SignalP"/>
    </source>
</evidence>
<gene>
    <name evidence="2" type="ORF">CHARACLAT_033235</name>
</gene>
<dbReference type="EMBL" id="JAHUTJ010064135">
    <property type="protein sequence ID" value="MED6289139.1"/>
    <property type="molecule type" value="Genomic_DNA"/>
</dbReference>
<evidence type="ECO:0000313" key="2">
    <source>
        <dbReference type="EMBL" id="MED6289139.1"/>
    </source>
</evidence>
<name>A0ABU7ER60_9TELE</name>